<dbReference type="GO" id="GO:0003723">
    <property type="term" value="F:RNA binding"/>
    <property type="evidence" value="ECO:0007669"/>
    <property type="project" value="InterPro"/>
</dbReference>
<dbReference type="HAMAP" id="MF_01326_A">
    <property type="entry name" value="Ribosomal_uL24_A"/>
    <property type="match status" value="1"/>
</dbReference>
<keyword evidence="6" id="KW-1185">Reference proteome</keyword>
<organism evidence="5 6">
    <name type="scientific">Starmerella bacillaris</name>
    <name type="common">Yeast</name>
    <name type="synonym">Candida zemplinina</name>
    <dbReference type="NCBI Taxonomy" id="1247836"/>
    <lineage>
        <taxon>Eukaryota</taxon>
        <taxon>Fungi</taxon>
        <taxon>Dikarya</taxon>
        <taxon>Ascomycota</taxon>
        <taxon>Saccharomycotina</taxon>
        <taxon>Dipodascomycetes</taxon>
        <taxon>Dipodascales</taxon>
        <taxon>Trichomonascaceae</taxon>
        <taxon>Starmerella</taxon>
    </lineage>
</organism>
<comment type="similarity">
    <text evidence="1">Belongs to the universal ribosomal protein uL24 family.</text>
</comment>
<dbReference type="InterPro" id="IPR041988">
    <property type="entry name" value="Ribosomal_uL24_KOW"/>
</dbReference>
<dbReference type="InterPro" id="IPR005825">
    <property type="entry name" value="Ribosomal_uL24_CS"/>
</dbReference>
<dbReference type="NCBIfam" id="TIGR01080">
    <property type="entry name" value="rplX_A_E"/>
    <property type="match status" value="1"/>
</dbReference>
<dbReference type="InterPro" id="IPR005824">
    <property type="entry name" value="KOW"/>
</dbReference>
<sequence length="126" mass="14165">MKQNPQVSSSRSKSRKAYFQAPSHVRRVIMSAQLSKELREKYGIRSLPIHRDDTVKIARGTHKGKEGKVTAVYRLKYAVHVDKISIDKASGQSVPANLAASNLVITDLKINDHRKQLITRKGGKFE</sequence>
<dbReference type="AlphaFoldDB" id="A0AAV5RFS3"/>
<gene>
    <name evidence="5" type="ORF">DASB73_011930</name>
</gene>
<evidence type="ECO:0000313" key="6">
    <source>
        <dbReference type="Proteomes" id="UP001362899"/>
    </source>
</evidence>
<dbReference type="Pfam" id="PF00467">
    <property type="entry name" value="KOW"/>
    <property type="match status" value="1"/>
</dbReference>
<dbReference type="PROSITE" id="PS01108">
    <property type="entry name" value="RIBOSOMAL_L24"/>
    <property type="match status" value="1"/>
</dbReference>
<reference evidence="5 6" key="1">
    <citation type="journal article" date="2023" name="Elife">
        <title>Identification of key yeast species and microbe-microbe interactions impacting larval growth of Drosophila in the wild.</title>
        <authorList>
            <person name="Mure A."/>
            <person name="Sugiura Y."/>
            <person name="Maeda R."/>
            <person name="Honda K."/>
            <person name="Sakurai N."/>
            <person name="Takahashi Y."/>
            <person name="Watada M."/>
            <person name="Katoh T."/>
            <person name="Gotoh A."/>
            <person name="Gotoh Y."/>
            <person name="Taniguchi I."/>
            <person name="Nakamura K."/>
            <person name="Hayashi T."/>
            <person name="Katayama T."/>
            <person name="Uemura T."/>
            <person name="Hattori Y."/>
        </authorList>
    </citation>
    <scope>NUCLEOTIDE SEQUENCE [LARGE SCALE GENOMIC DNA]</scope>
    <source>
        <strain evidence="5 6">SB-73</strain>
    </source>
</reference>
<evidence type="ECO:0000259" key="4">
    <source>
        <dbReference type="SMART" id="SM00739"/>
    </source>
</evidence>
<dbReference type="GO" id="GO:0003735">
    <property type="term" value="F:structural constituent of ribosome"/>
    <property type="evidence" value="ECO:0007669"/>
    <property type="project" value="InterPro"/>
</dbReference>
<dbReference type="InterPro" id="IPR014722">
    <property type="entry name" value="Rib_uL2_dom2"/>
</dbReference>
<dbReference type="SUPFAM" id="SSF50104">
    <property type="entry name" value="Translation proteins SH3-like domain"/>
    <property type="match status" value="1"/>
</dbReference>
<dbReference type="GO" id="GO:0006412">
    <property type="term" value="P:translation"/>
    <property type="evidence" value="ECO:0007669"/>
    <property type="project" value="InterPro"/>
</dbReference>
<evidence type="ECO:0000256" key="2">
    <source>
        <dbReference type="ARBA" id="ARBA00022980"/>
    </source>
</evidence>
<keyword evidence="3" id="KW-0687">Ribonucleoprotein</keyword>
<proteinExistence type="inferred from homology"/>
<dbReference type="FunFam" id="2.30.30.30:FF:000009">
    <property type="entry name" value="60S ribosomal protein L26"/>
    <property type="match status" value="1"/>
</dbReference>
<evidence type="ECO:0000313" key="5">
    <source>
        <dbReference type="EMBL" id="GMM50235.1"/>
    </source>
</evidence>
<evidence type="ECO:0000256" key="1">
    <source>
        <dbReference type="ARBA" id="ARBA00010618"/>
    </source>
</evidence>
<accession>A0AAV5RFS3</accession>
<dbReference type="InterPro" id="IPR008991">
    <property type="entry name" value="Translation_prot_SH3-like_sf"/>
</dbReference>
<evidence type="ECO:0000256" key="3">
    <source>
        <dbReference type="ARBA" id="ARBA00023274"/>
    </source>
</evidence>
<dbReference type="GO" id="GO:0015934">
    <property type="term" value="C:large ribosomal subunit"/>
    <property type="evidence" value="ECO:0007669"/>
    <property type="project" value="InterPro"/>
</dbReference>
<comment type="caution">
    <text evidence="5">The sequence shown here is derived from an EMBL/GenBank/DDBJ whole genome shotgun (WGS) entry which is preliminary data.</text>
</comment>
<dbReference type="Pfam" id="PF16906">
    <property type="entry name" value="Ribosomal_L26"/>
    <property type="match status" value="1"/>
</dbReference>
<dbReference type="Proteomes" id="UP001362899">
    <property type="component" value="Unassembled WGS sequence"/>
</dbReference>
<feature type="domain" description="KOW" evidence="4">
    <location>
        <begin position="48"/>
        <end position="75"/>
    </location>
</feature>
<dbReference type="InterPro" id="IPR005756">
    <property type="entry name" value="Ribosomal_uL24_euk/arc"/>
</dbReference>
<name>A0AAV5RFS3_STABA</name>
<dbReference type="SMART" id="SM00739">
    <property type="entry name" value="KOW"/>
    <property type="match status" value="1"/>
</dbReference>
<dbReference type="PANTHER" id="PTHR11143">
    <property type="entry name" value="60S RIBOSOMAL PROTEIN L26 FAMILY MEMBER"/>
    <property type="match status" value="1"/>
</dbReference>
<keyword evidence="2" id="KW-0689">Ribosomal protein</keyword>
<dbReference type="EMBL" id="BTGC01000003">
    <property type="protein sequence ID" value="GMM50235.1"/>
    <property type="molecule type" value="Genomic_DNA"/>
</dbReference>
<dbReference type="Gene3D" id="2.30.30.30">
    <property type="match status" value="1"/>
</dbReference>
<protein>
    <submittedName>
        <fullName evidence="5">Ribosomal 60S subunit protein L26B</fullName>
    </submittedName>
</protein>
<dbReference type="CDD" id="cd06089">
    <property type="entry name" value="KOW_RPL26"/>
    <property type="match status" value="1"/>
</dbReference>